<evidence type="ECO:0000313" key="4">
    <source>
        <dbReference type="EMBL" id="CAD2184647.1"/>
    </source>
</evidence>
<keyword evidence="1" id="KW-0175">Coiled coil</keyword>
<feature type="region of interest" description="Disordered" evidence="2">
    <location>
        <begin position="353"/>
        <end position="374"/>
    </location>
</feature>
<feature type="transmembrane region" description="Helical" evidence="3">
    <location>
        <begin position="411"/>
        <end position="433"/>
    </location>
</feature>
<accession>A0A6V7WCC1</accession>
<dbReference type="EMBL" id="CAJEWN010000510">
    <property type="protein sequence ID" value="CAD2184647.1"/>
    <property type="molecule type" value="Genomic_DNA"/>
</dbReference>
<proteinExistence type="predicted"/>
<feature type="coiled-coil region" evidence="1">
    <location>
        <begin position="438"/>
        <end position="465"/>
    </location>
</feature>
<evidence type="ECO:0000256" key="3">
    <source>
        <dbReference type="SAM" id="Phobius"/>
    </source>
</evidence>
<dbReference type="OrthoDB" id="5907125at2759"/>
<feature type="transmembrane region" description="Helical" evidence="3">
    <location>
        <begin position="21"/>
        <end position="39"/>
    </location>
</feature>
<reference evidence="4 5" key="1">
    <citation type="submission" date="2020-08" db="EMBL/GenBank/DDBJ databases">
        <authorList>
            <person name="Koutsovoulos G."/>
            <person name="Danchin GJ E."/>
        </authorList>
    </citation>
    <scope>NUCLEOTIDE SEQUENCE [LARGE SCALE GENOMIC DNA]</scope>
</reference>
<keyword evidence="3" id="KW-0472">Membrane</keyword>
<sequence length="597" mass="67062">MLDRRLLPLEFDTGPGTRKSSTLCSLLLLLLVIATFLVLEVSGQSNNDGSVGVANHKLIGKDVTLVDYTIKANETNFNSDEYKKRFPNACDVKIDSKTIKLQYNNITGCTVDLLVKNEDYNNRIKFKAGVRNKGGVFKKCLDEGFRVQHSFNNIMPFVYSKNNKVVERLSHGPIYARKGDCNKQECGICMPWTTLEISWSKSGGDVYAYTHLGKIKRLTIHLFIFVLSVGEVEPGEKLRIIHGGNEDVTFDMEVEGVGEFKMGPDSFKASKNVLCVPKNNPFVAPETWTITKGDLENKRLLVFSLLPVSASVVFDGNKLVDKPAMSNCSLFVQFDRNDYELLFVSLPPQTTTTTTSTTKISSTEPVTPETSTCAPCPSTTPVITTTTAKNISSPALKCPAESKCPTESKGWLFYLILVAVIVGIIIIGILAWFTRSWMKVHSAELKEIERERKEEEDVLALYKTEAKLIKNIKPFEEWKEDKKLEDQRAGLCSVPTEKLVGTLWKRIEKENAKDKMQFLADQFDKQKDKELCDREYALELAEKGYDAVGGFKEWKTENNIKPFEVIDGTSTAIEYGESRIIDKPLLPGASIDDRKRY</sequence>
<evidence type="ECO:0000313" key="5">
    <source>
        <dbReference type="Proteomes" id="UP000580250"/>
    </source>
</evidence>
<evidence type="ECO:0000256" key="1">
    <source>
        <dbReference type="SAM" id="Coils"/>
    </source>
</evidence>
<dbReference type="AlphaFoldDB" id="A0A6V7WCC1"/>
<evidence type="ECO:0000256" key="2">
    <source>
        <dbReference type="SAM" id="MobiDB-lite"/>
    </source>
</evidence>
<name>A0A6V7WCC1_MELEN</name>
<keyword evidence="3" id="KW-0812">Transmembrane</keyword>
<protein>
    <submittedName>
        <fullName evidence="4">Uncharacterized protein</fullName>
    </submittedName>
</protein>
<gene>
    <name evidence="4" type="ORF">MENT_LOCUS37016</name>
</gene>
<dbReference type="Proteomes" id="UP000580250">
    <property type="component" value="Unassembled WGS sequence"/>
</dbReference>
<keyword evidence="3" id="KW-1133">Transmembrane helix</keyword>
<comment type="caution">
    <text evidence="4">The sequence shown here is derived from an EMBL/GenBank/DDBJ whole genome shotgun (WGS) entry which is preliminary data.</text>
</comment>
<organism evidence="4 5">
    <name type="scientific">Meloidogyne enterolobii</name>
    <name type="common">Root-knot nematode worm</name>
    <name type="synonym">Meloidogyne mayaguensis</name>
    <dbReference type="NCBI Taxonomy" id="390850"/>
    <lineage>
        <taxon>Eukaryota</taxon>
        <taxon>Metazoa</taxon>
        <taxon>Ecdysozoa</taxon>
        <taxon>Nematoda</taxon>
        <taxon>Chromadorea</taxon>
        <taxon>Rhabditida</taxon>
        <taxon>Tylenchina</taxon>
        <taxon>Tylenchomorpha</taxon>
        <taxon>Tylenchoidea</taxon>
        <taxon>Meloidogynidae</taxon>
        <taxon>Meloidogyninae</taxon>
        <taxon>Meloidogyne</taxon>
    </lineage>
</organism>